<evidence type="ECO:0000313" key="7">
    <source>
        <dbReference type="Proteomes" id="UP000243255"/>
    </source>
</evidence>
<accession>A0A1M5KS97</accession>
<feature type="domain" description="Phospholipid/glycerol acyltransferase" evidence="5">
    <location>
        <begin position="35"/>
        <end position="148"/>
    </location>
</feature>
<sequence>MSFYKFVIGVFEGFSRIFFKYRVIGAENIPDDGNIVIACNHKSNLDPIFLAASIKNREVAAVAKKELFNIKILGYILKKLNVIPINREKPDVSTIKNILKSIKDGYVLGIFPEGTRVKDPGFGKAKAGLALFAIKGKANVIPISIISDYKLFNRVTIYIDKPISFEEYYKQKLTNEDYERLSQNVLEVIKENYYKYSK</sequence>
<dbReference type="RefSeq" id="WP_073123898.1">
    <property type="nucleotide sequence ID" value="NZ_BAABCH010000103.1"/>
</dbReference>
<dbReference type="NCBIfam" id="TIGR00530">
    <property type="entry name" value="AGP_acyltrn"/>
    <property type="match status" value="1"/>
</dbReference>
<dbReference type="Pfam" id="PF01553">
    <property type="entry name" value="Acyltransferase"/>
    <property type="match status" value="1"/>
</dbReference>
<dbReference type="GO" id="GO:0003841">
    <property type="term" value="F:1-acylglycerol-3-phosphate O-acyltransferase activity"/>
    <property type="evidence" value="ECO:0007669"/>
    <property type="project" value="UniProtKB-UniRule"/>
</dbReference>
<dbReference type="PANTHER" id="PTHR10434">
    <property type="entry name" value="1-ACYL-SN-GLYCEROL-3-PHOSPHATE ACYLTRANSFERASE"/>
    <property type="match status" value="1"/>
</dbReference>
<keyword evidence="4" id="KW-0443">Lipid metabolism</keyword>
<dbReference type="SMART" id="SM00563">
    <property type="entry name" value="PlsC"/>
    <property type="match status" value="1"/>
</dbReference>
<comment type="similarity">
    <text evidence="1 4">Belongs to the 1-acyl-sn-glycerol-3-phosphate acyltransferase family.</text>
</comment>
<keyword evidence="7" id="KW-1185">Reference proteome</keyword>
<dbReference type="OrthoDB" id="9803035at2"/>
<proteinExistence type="inferred from homology"/>
<reference evidence="7" key="1">
    <citation type="submission" date="2016-11" db="EMBL/GenBank/DDBJ databases">
        <authorList>
            <person name="Varghese N."/>
            <person name="Submissions S."/>
        </authorList>
    </citation>
    <scope>NUCLEOTIDE SEQUENCE [LARGE SCALE GENOMIC DNA]</scope>
    <source>
        <strain evidence="7">DSM 2635</strain>
    </source>
</reference>
<gene>
    <name evidence="6" type="ORF">SAMN04488530_10395</name>
</gene>
<evidence type="ECO:0000256" key="1">
    <source>
        <dbReference type="ARBA" id="ARBA00008655"/>
    </source>
</evidence>
<dbReference type="CDD" id="cd07989">
    <property type="entry name" value="LPLAT_AGPAT-like"/>
    <property type="match status" value="1"/>
</dbReference>
<organism evidence="6 7">
    <name type="scientific">Asaccharospora irregularis DSM 2635</name>
    <dbReference type="NCBI Taxonomy" id="1121321"/>
    <lineage>
        <taxon>Bacteria</taxon>
        <taxon>Bacillati</taxon>
        <taxon>Bacillota</taxon>
        <taxon>Clostridia</taxon>
        <taxon>Peptostreptococcales</taxon>
        <taxon>Peptostreptococcaceae</taxon>
        <taxon>Asaccharospora</taxon>
    </lineage>
</organism>
<dbReference type="EMBL" id="FQWX01000003">
    <property type="protein sequence ID" value="SHG55615.1"/>
    <property type="molecule type" value="Genomic_DNA"/>
</dbReference>
<dbReference type="EC" id="2.3.1.51" evidence="4"/>
<keyword evidence="4" id="KW-0594">Phospholipid biosynthesis</keyword>
<keyword evidence="4" id="KW-1208">Phospholipid metabolism</keyword>
<dbReference type="Proteomes" id="UP000243255">
    <property type="component" value="Unassembled WGS sequence"/>
</dbReference>
<dbReference type="GO" id="GO:0016020">
    <property type="term" value="C:membrane"/>
    <property type="evidence" value="ECO:0007669"/>
    <property type="project" value="InterPro"/>
</dbReference>
<protein>
    <recommendedName>
        <fullName evidence="4">1-acyl-sn-glycerol-3-phosphate acyltransferase</fullName>
        <ecNumber evidence="4">2.3.1.51</ecNumber>
    </recommendedName>
</protein>
<dbReference type="SUPFAM" id="SSF69593">
    <property type="entry name" value="Glycerol-3-phosphate (1)-acyltransferase"/>
    <property type="match status" value="1"/>
</dbReference>
<dbReference type="PANTHER" id="PTHR10434:SF40">
    <property type="entry name" value="1-ACYL-SN-GLYCEROL-3-PHOSPHATE ACYLTRANSFERASE"/>
    <property type="match status" value="1"/>
</dbReference>
<evidence type="ECO:0000256" key="3">
    <source>
        <dbReference type="ARBA" id="ARBA00023315"/>
    </source>
</evidence>
<name>A0A1M5KS97_9FIRM</name>
<dbReference type="InterPro" id="IPR002123">
    <property type="entry name" value="Plipid/glycerol_acylTrfase"/>
</dbReference>
<keyword evidence="3 4" id="KW-0012">Acyltransferase</keyword>
<keyword evidence="4" id="KW-0444">Lipid biosynthesis</keyword>
<comment type="domain">
    <text evidence="4">The HXXXXD motif is essential for acyltransferase activity and may constitute the binding site for the phosphate moiety of the glycerol-3-phosphate.</text>
</comment>
<evidence type="ECO:0000259" key="5">
    <source>
        <dbReference type="SMART" id="SM00563"/>
    </source>
</evidence>
<evidence type="ECO:0000313" key="6">
    <source>
        <dbReference type="EMBL" id="SHG55615.1"/>
    </source>
</evidence>
<dbReference type="GO" id="GO:0006654">
    <property type="term" value="P:phosphatidic acid biosynthetic process"/>
    <property type="evidence" value="ECO:0007669"/>
    <property type="project" value="TreeGrafter"/>
</dbReference>
<comment type="catalytic activity">
    <reaction evidence="4">
        <text>a 1-acyl-sn-glycero-3-phosphate + an acyl-CoA = a 1,2-diacyl-sn-glycero-3-phosphate + CoA</text>
        <dbReference type="Rhea" id="RHEA:19709"/>
        <dbReference type="ChEBI" id="CHEBI:57287"/>
        <dbReference type="ChEBI" id="CHEBI:57970"/>
        <dbReference type="ChEBI" id="CHEBI:58342"/>
        <dbReference type="ChEBI" id="CHEBI:58608"/>
        <dbReference type="EC" id="2.3.1.51"/>
    </reaction>
</comment>
<dbReference type="InterPro" id="IPR004552">
    <property type="entry name" value="AGP_acyltrans"/>
</dbReference>
<keyword evidence="2 4" id="KW-0808">Transferase</keyword>
<dbReference type="AlphaFoldDB" id="A0A1M5KS97"/>
<dbReference type="STRING" id="1121321.SAMN04488530_10395"/>
<evidence type="ECO:0000256" key="2">
    <source>
        <dbReference type="ARBA" id="ARBA00022679"/>
    </source>
</evidence>
<evidence type="ECO:0000256" key="4">
    <source>
        <dbReference type="RuleBase" id="RU361267"/>
    </source>
</evidence>